<reference evidence="1 2" key="1">
    <citation type="submission" date="2020-03" db="EMBL/GenBank/DDBJ databases">
        <title>WGS of actinomycetes isolated from Thailand.</title>
        <authorList>
            <person name="Thawai C."/>
        </authorList>
    </citation>
    <scope>NUCLEOTIDE SEQUENCE [LARGE SCALE GENOMIC DNA]</scope>
    <source>
        <strain evidence="1 2">FMUSA5-5</strain>
    </source>
</reference>
<gene>
    <name evidence="1" type="ORF">HCN51_31660</name>
</gene>
<accession>A0ABX1BC23</accession>
<protein>
    <submittedName>
        <fullName evidence="1">Uncharacterized protein</fullName>
    </submittedName>
</protein>
<evidence type="ECO:0000313" key="1">
    <source>
        <dbReference type="EMBL" id="NJP93942.1"/>
    </source>
</evidence>
<dbReference type="EMBL" id="JAATEP010000026">
    <property type="protein sequence ID" value="NJP93942.1"/>
    <property type="molecule type" value="Genomic_DNA"/>
</dbReference>
<organism evidence="1 2">
    <name type="scientific">Nonomuraea composti</name>
    <dbReference type="NCBI Taxonomy" id="2720023"/>
    <lineage>
        <taxon>Bacteria</taxon>
        <taxon>Bacillati</taxon>
        <taxon>Actinomycetota</taxon>
        <taxon>Actinomycetes</taxon>
        <taxon>Streptosporangiales</taxon>
        <taxon>Streptosporangiaceae</taxon>
        <taxon>Nonomuraea</taxon>
    </lineage>
</organism>
<proteinExistence type="predicted"/>
<dbReference type="Proteomes" id="UP000696294">
    <property type="component" value="Unassembled WGS sequence"/>
</dbReference>
<comment type="caution">
    <text evidence="1">The sequence shown here is derived from an EMBL/GenBank/DDBJ whole genome shotgun (WGS) entry which is preliminary data.</text>
</comment>
<name>A0ABX1BC23_9ACTN</name>
<keyword evidence="2" id="KW-1185">Reference proteome</keyword>
<evidence type="ECO:0000313" key="2">
    <source>
        <dbReference type="Proteomes" id="UP000696294"/>
    </source>
</evidence>
<sequence length="160" mass="17271">MTTYPSAAAAKAPATGPVRARLQPHLTGVYTGAYETLELRSGDDVVGVCVLPRDAAYDVVSRLEDTPATVTAVDQLIAGQVRHVLDHDYRGTDDVPDNWTTDLIHLIKTAPEEEQRRLGRIYPAYMVAIAIGTGPGGLEALRRWHEGLPPATAPDTSRDS</sequence>
<dbReference type="RefSeq" id="WP_168014446.1">
    <property type="nucleotide sequence ID" value="NZ_JAATEP010000026.1"/>
</dbReference>